<keyword evidence="1" id="KW-0479">Metal-binding</keyword>
<dbReference type="InterPro" id="IPR007527">
    <property type="entry name" value="Znf_SWIM"/>
</dbReference>
<dbReference type="PANTHER" id="PTHR35385">
    <property type="entry name" value="PROTEIN B, PUTATIVE-RELATED-RELATED"/>
    <property type="match status" value="1"/>
</dbReference>
<comment type="caution">
    <text evidence="3">The sequence shown here is derived from an EMBL/GenBank/DDBJ whole genome shotgun (WGS) entry which is preliminary data.</text>
</comment>
<accession>A0ABN7VG15</accession>
<keyword evidence="1" id="KW-0862">Zinc</keyword>
<keyword evidence="1" id="KW-0863">Zinc-finger</keyword>
<gene>
    <name evidence="3" type="ORF">GMARGA_LOCUS18309</name>
</gene>
<keyword evidence="4" id="KW-1185">Reference proteome</keyword>
<proteinExistence type="predicted"/>
<evidence type="ECO:0000256" key="1">
    <source>
        <dbReference type="PROSITE-ProRule" id="PRU00325"/>
    </source>
</evidence>
<evidence type="ECO:0000259" key="2">
    <source>
        <dbReference type="PROSITE" id="PS50966"/>
    </source>
</evidence>
<organism evidence="3 4">
    <name type="scientific">Gigaspora margarita</name>
    <dbReference type="NCBI Taxonomy" id="4874"/>
    <lineage>
        <taxon>Eukaryota</taxon>
        <taxon>Fungi</taxon>
        <taxon>Fungi incertae sedis</taxon>
        <taxon>Mucoromycota</taxon>
        <taxon>Glomeromycotina</taxon>
        <taxon>Glomeromycetes</taxon>
        <taxon>Diversisporales</taxon>
        <taxon>Gigasporaceae</taxon>
        <taxon>Gigaspora</taxon>
    </lineage>
</organism>
<dbReference type="EMBL" id="CAJVQB010014522">
    <property type="protein sequence ID" value="CAG8768940.1"/>
    <property type="molecule type" value="Genomic_DNA"/>
</dbReference>
<name>A0ABN7VG15_GIGMA</name>
<evidence type="ECO:0000313" key="3">
    <source>
        <dbReference type="EMBL" id="CAG8768940.1"/>
    </source>
</evidence>
<dbReference type="PROSITE" id="PS50966">
    <property type="entry name" value="ZF_SWIM"/>
    <property type="match status" value="1"/>
</dbReference>
<feature type="domain" description="SWIM-type" evidence="2">
    <location>
        <begin position="336"/>
        <end position="365"/>
    </location>
</feature>
<evidence type="ECO:0000313" key="4">
    <source>
        <dbReference type="Proteomes" id="UP000789901"/>
    </source>
</evidence>
<sequence>MESILNNVSYSKTLNIKTLNALDSITESSLPPNYKYFVDSFKSISPYEFLGAYENPFEAKFRINITTIEDVKVYHIMGFRPVSDETKNAFYKLFDAGHTPSSAYHTYWEQQQLKYENDEEMLADKNNPEQSFILIVVTDLIKRCNTLQEADELVYMDTTAGLDALNTPLTILSTSTPAGGLPLAAILTSDEIACTFTKALAVFKQMIPSIAFGGRGPIVGPQVIITDDCKAEKIALHNSWKNVTLLLCVFHFLQAMWRWLWDEVALNVAYENLTASDTYLKYPNFQAHFNVSWGCRHEWAIVFRQQLPIPKEDIEIVNLDAILFRHKSNNNHNLWYLVDMRVGTCECNLIGAPCMHQASIAKHINVCELNQIPTMSVEKRFYYAYLALGEKQDLLKQNDPTLNNSVHKFIKSYKRQQSMQDTYVRSAVFSFLQNNRSTSRTNDNGDVFIIDMSNHEHGLVASLLQRYFNFPNNNIVVDLPIVVGIDEFHFSPSGSGQLIASDVTIFPNANHVQQPHIPYPGPPPGDRNGRPHARIVCEVGNNQSTKEWNNKCQLWMNQIYIRYVLGIKLHKKRNRKNTLGQYHRSMTARLWQQGAGYQEWQFGTLIRKKQTPTNCNAPNLPQYQVIIPIAQVFWDPVLPLPPADGYVPTVPIPLATETAPVNFIIDLYRVQQLVLNEQDNT</sequence>
<dbReference type="PANTHER" id="PTHR35385:SF2">
    <property type="entry name" value="PROTEIN B, PUTATIVE-RELATED"/>
    <property type="match status" value="1"/>
</dbReference>
<dbReference type="Proteomes" id="UP000789901">
    <property type="component" value="Unassembled WGS sequence"/>
</dbReference>
<protein>
    <submittedName>
        <fullName evidence="3">8829_t:CDS:1</fullName>
    </submittedName>
</protein>
<reference evidence="3 4" key="1">
    <citation type="submission" date="2021-06" db="EMBL/GenBank/DDBJ databases">
        <authorList>
            <person name="Kallberg Y."/>
            <person name="Tangrot J."/>
            <person name="Rosling A."/>
        </authorList>
    </citation>
    <scope>NUCLEOTIDE SEQUENCE [LARGE SCALE GENOMIC DNA]</scope>
    <source>
        <strain evidence="3 4">120-4 pot B 10/14</strain>
    </source>
</reference>